<gene>
    <name evidence="12" type="ORF">PCOR1329_LOCUS57275</name>
</gene>
<feature type="region of interest" description="Disordered" evidence="9">
    <location>
        <begin position="140"/>
        <end position="162"/>
    </location>
</feature>
<comment type="function">
    <text evidence="1">S-adenosyl-L-methionine-dependent methyltransferase that catalyzes four methylations of the modified target histidine residue in translation elongation factor 2 (EF-2), to form an intermediate called diphthine methyl ester. The four successive methylation reactions represent the second step of diphthamide biosynthesis.</text>
</comment>
<evidence type="ECO:0000313" key="13">
    <source>
        <dbReference type="Proteomes" id="UP001189429"/>
    </source>
</evidence>
<dbReference type="InterPro" id="IPR014776">
    <property type="entry name" value="4pyrrole_Mease_sub2"/>
</dbReference>
<keyword evidence="13" id="KW-1185">Reference proteome</keyword>
<evidence type="ECO:0000256" key="7">
    <source>
        <dbReference type="ARBA" id="ARBA00022691"/>
    </source>
</evidence>
<feature type="compositionally biased region" description="Low complexity" evidence="9">
    <location>
        <begin position="967"/>
        <end position="992"/>
    </location>
</feature>
<dbReference type="PROSITE" id="PS00108">
    <property type="entry name" value="PROTEIN_KINASE_ST"/>
    <property type="match status" value="1"/>
</dbReference>
<dbReference type="PROSITE" id="PS50287">
    <property type="entry name" value="SRCR_2"/>
    <property type="match status" value="1"/>
</dbReference>
<dbReference type="InterPro" id="IPR000719">
    <property type="entry name" value="Prot_kinase_dom"/>
</dbReference>
<feature type="domain" description="SRCR" evidence="11">
    <location>
        <begin position="798"/>
        <end position="846"/>
    </location>
</feature>
<evidence type="ECO:0000256" key="3">
    <source>
        <dbReference type="ARBA" id="ARBA00006729"/>
    </source>
</evidence>
<dbReference type="Proteomes" id="UP001189429">
    <property type="component" value="Unassembled WGS sequence"/>
</dbReference>
<dbReference type="Gene3D" id="3.30.950.10">
    <property type="entry name" value="Methyltransferase, Cobalt-precorrin-4 Transmethylase, Domain 2"/>
    <property type="match status" value="1"/>
</dbReference>
<dbReference type="SUPFAM" id="SSF56112">
    <property type="entry name" value="Protein kinase-like (PK-like)"/>
    <property type="match status" value="1"/>
</dbReference>
<feature type="region of interest" description="Disordered" evidence="9">
    <location>
        <begin position="924"/>
        <end position="943"/>
    </location>
</feature>
<evidence type="ECO:0000256" key="1">
    <source>
        <dbReference type="ARBA" id="ARBA00004006"/>
    </source>
</evidence>
<dbReference type="InterPro" id="IPR004551">
    <property type="entry name" value="Dphthn_synthase"/>
</dbReference>
<feature type="compositionally biased region" description="Low complexity" evidence="9">
    <location>
        <begin position="200"/>
        <end position="218"/>
    </location>
</feature>
<feature type="compositionally biased region" description="Polar residues" evidence="9">
    <location>
        <begin position="1011"/>
        <end position="1034"/>
    </location>
</feature>
<comment type="catalytic activity">
    <reaction evidence="8">
        <text>2-[(3S)-amino-3-carboxypropyl]-L-histidyl-[translation elongation factor 2] + 4 S-adenosyl-L-methionine = diphthine methyl ester-[translation elongation factor 2] + 4 S-adenosyl-L-homocysteine + 3 H(+)</text>
        <dbReference type="Rhea" id="RHEA:42652"/>
        <dbReference type="Rhea" id="RHEA-COMP:9749"/>
        <dbReference type="Rhea" id="RHEA-COMP:10173"/>
        <dbReference type="ChEBI" id="CHEBI:15378"/>
        <dbReference type="ChEBI" id="CHEBI:57856"/>
        <dbReference type="ChEBI" id="CHEBI:59789"/>
        <dbReference type="ChEBI" id="CHEBI:73995"/>
        <dbReference type="ChEBI" id="CHEBI:79005"/>
        <dbReference type="EC" id="2.1.1.314"/>
    </reaction>
</comment>
<feature type="compositionally biased region" description="Low complexity" evidence="9">
    <location>
        <begin position="297"/>
        <end position="308"/>
    </location>
</feature>
<feature type="compositionally biased region" description="Low complexity" evidence="9">
    <location>
        <begin position="1035"/>
        <end position="1046"/>
    </location>
</feature>
<dbReference type="InterPro" id="IPR014777">
    <property type="entry name" value="4pyrrole_Mease_sub1"/>
</dbReference>
<evidence type="ECO:0000256" key="6">
    <source>
        <dbReference type="ARBA" id="ARBA00022679"/>
    </source>
</evidence>
<dbReference type="Gene3D" id="3.40.1010.10">
    <property type="entry name" value="Cobalt-precorrin-4 Transmethylase, Domain 1"/>
    <property type="match status" value="1"/>
</dbReference>
<keyword evidence="6" id="KW-0808">Transferase</keyword>
<feature type="region of interest" description="Disordered" evidence="9">
    <location>
        <begin position="957"/>
        <end position="992"/>
    </location>
</feature>
<dbReference type="PANTHER" id="PTHR10882">
    <property type="entry name" value="DIPHTHINE SYNTHASE"/>
    <property type="match status" value="1"/>
</dbReference>
<reference evidence="12" key="1">
    <citation type="submission" date="2023-10" db="EMBL/GenBank/DDBJ databases">
        <authorList>
            <person name="Chen Y."/>
            <person name="Shah S."/>
            <person name="Dougan E. K."/>
            <person name="Thang M."/>
            <person name="Chan C."/>
        </authorList>
    </citation>
    <scope>NUCLEOTIDE SEQUENCE [LARGE SCALE GENOMIC DNA]</scope>
</reference>
<proteinExistence type="inferred from homology"/>
<comment type="similarity">
    <text evidence="3">Belongs to the diphthine synthase family.</text>
</comment>
<evidence type="ECO:0000256" key="9">
    <source>
        <dbReference type="SAM" id="MobiDB-lite"/>
    </source>
</evidence>
<protein>
    <recommendedName>
        <fullName evidence="4">diphthine methyl ester synthase</fullName>
        <ecNumber evidence="4">2.1.1.314</ecNumber>
    </recommendedName>
</protein>
<keyword evidence="5" id="KW-0489">Methyltransferase</keyword>
<organism evidence="12 13">
    <name type="scientific">Prorocentrum cordatum</name>
    <dbReference type="NCBI Taxonomy" id="2364126"/>
    <lineage>
        <taxon>Eukaryota</taxon>
        <taxon>Sar</taxon>
        <taxon>Alveolata</taxon>
        <taxon>Dinophyceae</taxon>
        <taxon>Prorocentrales</taxon>
        <taxon>Prorocentraceae</taxon>
        <taxon>Prorocentrum</taxon>
    </lineage>
</organism>
<feature type="domain" description="Protein kinase" evidence="10">
    <location>
        <begin position="257"/>
        <end position="571"/>
    </location>
</feature>
<evidence type="ECO:0000256" key="8">
    <source>
        <dbReference type="ARBA" id="ARBA00048752"/>
    </source>
</evidence>
<dbReference type="Pfam" id="PF00590">
    <property type="entry name" value="TP_methylase"/>
    <property type="match status" value="1"/>
</dbReference>
<keyword evidence="7" id="KW-0949">S-adenosyl-L-methionine</keyword>
<dbReference type="InterPro" id="IPR008271">
    <property type="entry name" value="Ser/Thr_kinase_AS"/>
</dbReference>
<dbReference type="InterPro" id="IPR000878">
    <property type="entry name" value="4pyrrol_Mease"/>
</dbReference>
<feature type="region of interest" description="Disordered" evidence="9">
    <location>
        <begin position="247"/>
        <end position="308"/>
    </location>
</feature>
<dbReference type="SUPFAM" id="SSF53790">
    <property type="entry name" value="Tetrapyrrole methylase"/>
    <property type="match status" value="1"/>
</dbReference>
<dbReference type="CDD" id="cd11647">
    <property type="entry name" value="DHP5_DphB"/>
    <property type="match status" value="1"/>
</dbReference>
<dbReference type="EMBL" id="CAUYUJ010017069">
    <property type="protein sequence ID" value="CAK0871433.1"/>
    <property type="molecule type" value="Genomic_DNA"/>
</dbReference>
<dbReference type="Gene3D" id="1.10.510.10">
    <property type="entry name" value="Transferase(Phosphotransferase) domain 1"/>
    <property type="match status" value="1"/>
</dbReference>
<feature type="region of interest" description="Disordered" evidence="9">
    <location>
        <begin position="182"/>
        <end position="229"/>
    </location>
</feature>
<dbReference type="Pfam" id="PF00069">
    <property type="entry name" value="Pkinase"/>
    <property type="match status" value="1"/>
</dbReference>
<dbReference type="EC" id="2.1.1.314" evidence="4"/>
<name>A0ABN9VE89_9DINO</name>
<evidence type="ECO:0000259" key="10">
    <source>
        <dbReference type="PROSITE" id="PS50011"/>
    </source>
</evidence>
<dbReference type="InterPro" id="IPR011009">
    <property type="entry name" value="Kinase-like_dom_sf"/>
</dbReference>
<dbReference type="NCBIfam" id="TIGR00522">
    <property type="entry name" value="dph5"/>
    <property type="match status" value="1"/>
</dbReference>
<evidence type="ECO:0000256" key="5">
    <source>
        <dbReference type="ARBA" id="ARBA00022603"/>
    </source>
</evidence>
<feature type="region of interest" description="Disordered" evidence="9">
    <location>
        <begin position="1007"/>
        <end position="1050"/>
    </location>
</feature>
<evidence type="ECO:0000259" key="11">
    <source>
        <dbReference type="PROSITE" id="PS50287"/>
    </source>
</evidence>
<comment type="pathway">
    <text evidence="2">Protein modification; peptidyl-diphthamide biosynthesis.</text>
</comment>
<sequence length="1190" mass="124746">MGREELAAAYGVPEIIEADRELVESGCEEMLVRAQDHEVAFLVVGDALCATPRPDLALRARQRGVGVRVVHNASVMNAIAACGLQLYRFGETVSIPFWTDDWRPDSFYDKVQANRKAGLHTLCLLDIKVKEQTIENLMRGRPVYEPPRRSAPHPPTAWPAQGAAKGLAKALLEAAAAAAGRGAALPSGGGVSARPPGAPQSPAAPRGSQAAAANRGAALPGGGGGHGAAPAGVGCARAWANAPFEALPGQEHRQPPDQEQEQLGTGSGPAGASPAPAAAPPCPGGGGASPCGRDADAGSAPDASAAAAASAPPAAAEASRAPAAAAPTPPAAVLALKLRDLLALELPLKRRRLQAAADIQAVADIGKGAFGQVKKDAERDAAAFAAAPPHPDVLRLLDVAMMQWRTSLLRALDHMHSHSVIHTDVKPANVLYLAATPPRFVLGDLGAAEALDPAWRVAVDSSAGLELLEVGTIWHRAPELCLGDSQYGSPVDAWAVGCAVAENVDVLARWRARSCENVDVLARWRARSGENADVLARWRARSCENVDVRPCENVDVLARWRARSGENVEVLAPWGARSRENVDVLARWGARSCENVDVLARWRARSCENVDVLARWRARSCENVDVLVTWGVRYCENADVLARWRARSCEDADVLARWRARSCENRPVLVSGGRSTPNGDGGFPKMPSWAPPNAILGTPTAILDTPSGPWIGDGGFPAQSIVDLLFQIWRQFGPPAVGGYLEGLASSSGAWKVGPPAFPSPAFPGPASGGAPGVAGAFTRSLSTGALQLVESLLEPEMKLVAGELAAERGPFSLVAGVLEIEVLEWLQACNNEWFEATNSFIAQQLEQLRAEGEDLKQNGGQLAGLQAAGQASACQAEADSSPDLSPARMGHSASACGLLAGCLCAGGDGAEELLAGARGVCTRQSQRPGASDGGGNADDGESAILASTGSAIAALPEASPHEATRRTSLATTTSRTSLRTTSRSLTATSLTSRLSQVTPSLTDSFYLRPSRTSRSTPTHLRIPSSQARQRTVQSASPSPSSDGGSSLEGILGRLDTEVVNKFLEDHHFSGINRCRRLSGPCCPLSLAAEGGDERMVLLLLGRGADPLLPEALHGRQRRRPSEAWRLVELAASAARGQIDKALALQTSREQVALSSVVGLAGAIGRGWEERMFRELRQSDPLLRSDAVGA</sequence>
<dbReference type="PANTHER" id="PTHR10882:SF0">
    <property type="entry name" value="DIPHTHINE METHYL ESTER SYNTHASE"/>
    <property type="match status" value="1"/>
</dbReference>
<evidence type="ECO:0000256" key="2">
    <source>
        <dbReference type="ARBA" id="ARBA00005156"/>
    </source>
</evidence>
<dbReference type="InterPro" id="IPR001190">
    <property type="entry name" value="SRCR"/>
</dbReference>
<dbReference type="SMART" id="SM00220">
    <property type="entry name" value="S_TKc"/>
    <property type="match status" value="1"/>
</dbReference>
<evidence type="ECO:0000313" key="12">
    <source>
        <dbReference type="EMBL" id="CAK0871433.1"/>
    </source>
</evidence>
<evidence type="ECO:0000256" key="4">
    <source>
        <dbReference type="ARBA" id="ARBA00011927"/>
    </source>
</evidence>
<accession>A0ABN9VE89</accession>
<dbReference type="InterPro" id="IPR035996">
    <property type="entry name" value="4pyrrol_Methylase_sf"/>
</dbReference>
<dbReference type="PROSITE" id="PS50011">
    <property type="entry name" value="PROTEIN_KINASE_DOM"/>
    <property type="match status" value="1"/>
</dbReference>
<comment type="caution">
    <text evidence="12">The sequence shown here is derived from an EMBL/GenBank/DDBJ whole genome shotgun (WGS) entry which is preliminary data.</text>
</comment>